<dbReference type="PROSITE" id="PS50235">
    <property type="entry name" value="USP_3"/>
    <property type="match status" value="1"/>
</dbReference>
<dbReference type="Proteomes" id="UP000683925">
    <property type="component" value="Unassembled WGS sequence"/>
</dbReference>
<gene>
    <name evidence="2" type="ORF">POCTA_138.1.T0790131</name>
</gene>
<protein>
    <recommendedName>
        <fullName evidence="1">USP domain-containing protein</fullName>
    </recommendedName>
</protein>
<accession>A0A8S1W2Z1</accession>
<proteinExistence type="predicted"/>
<name>A0A8S1W2Z1_PAROT</name>
<reference evidence="2" key="1">
    <citation type="submission" date="2021-01" db="EMBL/GenBank/DDBJ databases">
        <authorList>
            <consortium name="Genoscope - CEA"/>
            <person name="William W."/>
        </authorList>
    </citation>
    <scope>NUCLEOTIDE SEQUENCE</scope>
</reference>
<keyword evidence="3" id="KW-1185">Reference proteome</keyword>
<comment type="caution">
    <text evidence="2">The sequence shown here is derived from an EMBL/GenBank/DDBJ whole genome shotgun (WGS) entry which is preliminary data.</text>
</comment>
<evidence type="ECO:0000313" key="3">
    <source>
        <dbReference type="Proteomes" id="UP000683925"/>
    </source>
</evidence>
<sequence length="595" mass="70894">MLTSQQKEDIQHLMEIFKRSKLLIISILMYFQWDMVRSTDFILEAGEFLSDDLVPLNRRQAAQAYLKQEEQELQQQMMVHSQGSQKRDTLEQSKVQTSLQLKNFLRNSEQIEQIDKPDWMQEKNKRIVQLRDFLQQLENFEWENNTIIKESQSLLRNRENEDKNNELQLRIHKSAIGIKRNEGTGFFNCIYQLLFQNQELVEQILNLPNLNNKVDQNSQYLNELQYLFSSFILSNQRYVKDSNLLVAANRLNKLIIIDGQINFAQQLENHMDIINKCLMDINKQNHVSIFDNAFQSFVNVKKGGQKSIYLKFEQEDRSFHLSLLKQIENLQSLKQKQSFKTYWAFQINRREKEQENSQNNVDYWFSQKIDLEILFSSAKADQVLQIFEDQVNEDTIKEIKKSQQIYNSLHVASSILSEKVLIQEETVQHLKVDRQDKEKQLQKYLPFNMNVIPRDDSQNSKYIYCLQATVIEIQEENDHLFYIYIYNFHEEQWYRMCDFEVSIVSEDLVLNDTRKNGCFLVYVQQQQIQNLRGYQKTISEIFRKVQINQGDISREILQGSQLLDGLNPSHIERIQNTNRENIKILDEELNIEFNN</sequence>
<feature type="domain" description="USP" evidence="1">
    <location>
        <begin position="176"/>
        <end position="525"/>
    </location>
</feature>
<evidence type="ECO:0000259" key="1">
    <source>
        <dbReference type="PROSITE" id="PS50235"/>
    </source>
</evidence>
<dbReference type="EMBL" id="CAJJDP010000078">
    <property type="protein sequence ID" value="CAD8182615.1"/>
    <property type="molecule type" value="Genomic_DNA"/>
</dbReference>
<dbReference type="InterPro" id="IPR028889">
    <property type="entry name" value="USP"/>
</dbReference>
<dbReference type="OrthoDB" id="306388at2759"/>
<dbReference type="AlphaFoldDB" id="A0A8S1W2Z1"/>
<organism evidence="2 3">
    <name type="scientific">Paramecium octaurelia</name>
    <dbReference type="NCBI Taxonomy" id="43137"/>
    <lineage>
        <taxon>Eukaryota</taxon>
        <taxon>Sar</taxon>
        <taxon>Alveolata</taxon>
        <taxon>Ciliophora</taxon>
        <taxon>Intramacronucleata</taxon>
        <taxon>Oligohymenophorea</taxon>
        <taxon>Peniculida</taxon>
        <taxon>Parameciidae</taxon>
        <taxon>Paramecium</taxon>
    </lineage>
</organism>
<dbReference type="OMA" id="AFQINRR"/>
<evidence type="ECO:0000313" key="2">
    <source>
        <dbReference type="EMBL" id="CAD8182615.1"/>
    </source>
</evidence>